<dbReference type="Pfam" id="PF10516">
    <property type="entry name" value="SHNi-TPR"/>
    <property type="match status" value="1"/>
</dbReference>
<dbReference type="PANTHER" id="PTHR15081">
    <property type="entry name" value="NUCLEAR AUTOANTIGENIC SPERM PROTEIN NASP -RELATED"/>
    <property type="match status" value="1"/>
</dbReference>
<keyword evidence="5" id="KW-0539">Nucleus</keyword>
<organism evidence="9 10">
    <name type="scientific">Crocodylus porosus</name>
    <name type="common">Saltwater crocodile</name>
    <name type="synonym">Estuarine crocodile</name>
    <dbReference type="NCBI Taxonomy" id="8502"/>
    <lineage>
        <taxon>Eukaryota</taxon>
        <taxon>Metazoa</taxon>
        <taxon>Chordata</taxon>
        <taxon>Craniata</taxon>
        <taxon>Vertebrata</taxon>
        <taxon>Euteleostomi</taxon>
        <taxon>Archelosauria</taxon>
        <taxon>Archosauria</taxon>
        <taxon>Crocodylia</taxon>
        <taxon>Longirostres</taxon>
        <taxon>Crocodylidae</taxon>
        <taxon>Crocodylus</taxon>
    </lineage>
</organism>
<dbReference type="GO" id="GO:0034080">
    <property type="term" value="P:CENP-A containing chromatin assembly"/>
    <property type="evidence" value="ECO:0007669"/>
    <property type="project" value="TreeGrafter"/>
</dbReference>
<dbReference type="GO" id="GO:0006334">
    <property type="term" value="P:nucleosome assembly"/>
    <property type="evidence" value="ECO:0007669"/>
    <property type="project" value="Ensembl"/>
</dbReference>
<feature type="repeat" description="TPR" evidence="6">
    <location>
        <begin position="690"/>
        <end position="723"/>
    </location>
</feature>
<dbReference type="SUPFAM" id="SSF48452">
    <property type="entry name" value="TPR-like"/>
    <property type="match status" value="1"/>
</dbReference>
<dbReference type="SMART" id="SM00028">
    <property type="entry name" value="TPR"/>
    <property type="match status" value="3"/>
</dbReference>
<reference evidence="9" key="1">
    <citation type="submission" date="2025-08" db="UniProtKB">
        <authorList>
            <consortium name="Ensembl"/>
        </authorList>
    </citation>
    <scope>IDENTIFICATION</scope>
</reference>
<evidence type="ECO:0000256" key="1">
    <source>
        <dbReference type="ARBA" id="ARBA00004123"/>
    </source>
</evidence>
<dbReference type="GO" id="GO:0005654">
    <property type="term" value="C:nucleoplasm"/>
    <property type="evidence" value="ECO:0007669"/>
    <property type="project" value="Ensembl"/>
</dbReference>
<dbReference type="Ensembl" id="ENSCPRT00005030063.1">
    <property type="protein sequence ID" value="ENSCPRP00005025742.1"/>
    <property type="gene ID" value="ENSCPRG00005017842.1"/>
</dbReference>
<feature type="compositionally biased region" description="Low complexity" evidence="7">
    <location>
        <begin position="785"/>
        <end position="794"/>
    </location>
</feature>
<dbReference type="InterPro" id="IPR019734">
    <property type="entry name" value="TPR_rpt"/>
</dbReference>
<evidence type="ECO:0000256" key="6">
    <source>
        <dbReference type="PROSITE-ProRule" id="PRU00339"/>
    </source>
</evidence>
<feature type="region of interest" description="Disordered" evidence="7">
    <location>
        <begin position="458"/>
        <end position="617"/>
    </location>
</feature>
<dbReference type="InterPro" id="IPR011990">
    <property type="entry name" value="TPR-like_helical_dom_sf"/>
</dbReference>
<feature type="compositionally biased region" description="Basic and acidic residues" evidence="7">
    <location>
        <begin position="534"/>
        <end position="544"/>
    </location>
</feature>
<dbReference type="Gene3D" id="1.25.40.10">
    <property type="entry name" value="Tetratricopeptide repeat domain"/>
    <property type="match status" value="1"/>
</dbReference>
<proteinExistence type="inferred from homology"/>
<keyword evidence="4 6" id="KW-0802">TPR repeat</keyword>
<gene>
    <name evidence="9" type="primary">NASP</name>
</gene>
<dbReference type="PROSITE" id="PS50005">
    <property type="entry name" value="TPR"/>
    <property type="match status" value="2"/>
</dbReference>
<feature type="compositionally biased region" description="Acidic residues" evidence="7">
    <location>
        <begin position="573"/>
        <end position="590"/>
    </location>
</feature>
<feature type="compositionally biased region" description="Basic and acidic residues" evidence="7">
    <location>
        <begin position="563"/>
        <end position="572"/>
    </location>
</feature>
<feature type="compositionally biased region" description="Acidic residues" evidence="7">
    <location>
        <begin position="552"/>
        <end position="561"/>
    </location>
</feature>
<feature type="compositionally biased region" description="Basic and acidic residues" evidence="7">
    <location>
        <begin position="859"/>
        <end position="872"/>
    </location>
</feature>
<protein>
    <submittedName>
        <fullName evidence="9">Nuclear autoantigenic sperm protein</fullName>
    </submittedName>
</protein>
<feature type="compositionally biased region" description="Basic and acidic residues" evidence="7">
    <location>
        <begin position="371"/>
        <end position="385"/>
    </location>
</feature>
<evidence type="ECO:0000313" key="9">
    <source>
        <dbReference type="Ensembl" id="ENSCPRP00005025742.1"/>
    </source>
</evidence>
<feature type="compositionally biased region" description="Basic and acidic residues" evidence="7">
    <location>
        <begin position="276"/>
        <end position="286"/>
    </location>
</feature>
<evidence type="ECO:0000256" key="4">
    <source>
        <dbReference type="ARBA" id="ARBA00022803"/>
    </source>
</evidence>
<accession>A0A7M4FP80</accession>
<comment type="subcellular location">
    <subcellularLocation>
        <location evidence="1">Nucleus</location>
    </subcellularLocation>
</comment>
<feature type="compositionally biased region" description="Acidic residues" evidence="7">
    <location>
        <begin position="300"/>
        <end position="310"/>
    </location>
</feature>
<dbReference type="Proteomes" id="UP000594220">
    <property type="component" value="Unplaced"/>
</dbReference>
<dbReference type="GO" id="GO:0032991">
    <property type="term" value="C:protein-containing complex"/>
    <property type="evidence" value="ECO:0007669"/>
    <property type="project" value="Ensembl"/>
</dbReference>
<name>A0A7M4FP80_CROPO</name>
<feature type="compositionally biased region" description="Basic and acidic residues" evidence="7">
    <location>
        <begin position="591"/>
        <end position="611"/>
    </location>
</feature>
<keyword evidence="10" id="KW-1185">Reference proteome</keyword>
<dbReference type="InterPro" id="IPR019544">
    <property type="entry name" value="Tetratricopeptide_SHNi-TPR_dom"/>
</dbReference>
<comment type="similarity">
    <text evidence="2">Belongs to the NASP family.</text>
</comment>
<dbReference type="InterPro" id="IPR051730">
    <property type="entry name" value="NASP-like"/>
</dbReference>
<evidence type="ECO:0000256" key="3">
    <source>
        <dbReference type="ARBA" id="ARBA00022737"/>
    </source>
</evidence>
<dbReference type="PANTHER" id="PTHR15081:SF1">
    <property type="entry name" value="NUCLEAR AUTOANTIGENIC SPERM PROTEIN"/>
    <property type="match status" value="1"/>
</dbReference>
<feature type="compositionally biased region" description="Basic and acidic residues" evidence="7">
    <location>
        <begin position="494"/>
        <end position="508"/>
    </location>
</feature>
<feature type="region of interest" description="Disordered" evidence="7">
    <location>
        <begin position="785"/>
        <end position="883"/>
    </location>
</feature>
<keyword evidence="3" id="KW-0677">Repeat</keyword>
<feature type="repeat" description="TPR" evidence="6">
    <location>
        <begin position="648"/>
        <end position="681"/>
    </location>
</feature>
<dbReference type="GO" id="GO:0000785">
    <property type="term" value="C:chromatin"/>
    <property type="evidence" value="ECO:0007669"/>
    <property type="project" value="Ensembl"/>
</dbReference>
<evidence type="ECO:0000313" key="10">
    <source>
        <dbReference type="Proteomes" id="UP000594220"/>
    </source>
</evidence>
<sequence length="883" mass="94548">MDVFVPSHSRCFIPLCSCSFPLFTSPPGDCFVRVSGTILRVWGMRLCLPAHMDSPRLQLPACPALSHHATEAGLPSALRFPACLSPPAAEKPRVAAGAGHAGSCSGGGGAWGVYRQPEGPGAALCRRRRPLFLAPASPARSSCRMEEELAAPSTSAEKTDSVDVDGEAKKLLGLGQKHLVMGDIPAAVNAFQEAASLLGKKYGETADECAEAFFYYGKSLLELARMENGVLGNALEGVQVEEEGEKTEDDSMVESADNIDEEAREELREQVYNAMGEKEESKKSAEESPALTEGGKETGGEDVEMEEVLEGEVAAAGTETKPKEEVEEQAEAAVKQAEPAEEQAEAAPEKEAGAEEQMAAEAALEEEAGAEEQKADAAEKQAETAVEKAMATGEQVAVAVEKKVVAEEPVPEAAGEEAAAAVEEKAEVAVKEAGAVVEEKAGSEEPVADTAEEQAVCAVEQQAEAAVEKGEEKEEQAEAAVEKVEDKEEQAEAAEAKAEAAPEEKPPEEPEDAQSKEMPPVAADATALGEDGEPFDKMQTEAKVEVGAQGPQEDERDDLMEAEGAKVEKEEREDLVEEGEETEGSEEDDKENEKAEEDKENESVVEDKSAQESEEDEVGNLELAWDMLELAKVIYKRQETKEAQLLAAQAHLKLGEVSVESENYVQAIEEFQACLALQQKYLEVHDRLLAETHYQLALAYHYNSQFNEAVLQFSKSVEVIDKRLVMLTERIKKAEGGSAQDEKEIEELKGLLPEIKEKIDDSKESQRSAGVAELALKATLVSGTTSGFTQSGGSVSASPIPVRKPADGASQCVSDISHLVRKKRKPEEETQQGDNEAKKSKPEPAVNGGGDAAPSGNEVAEKMEEETEKRPQVEAGAAVESTV</sequence>
<feature type="compositionally biased region" description="Acidic residues" evidence="7">
    <location>
        <begin position="239"/>
        <end position="264"/>
    </location>
</feature>
<dbReference type="GO" id="GO:0042393">
    <property type="term" value="F:histone binding"/>
    <property type="evidence" value="ECO:0007669"/>
    <property type="project" value="Ensembl"/>
</dbReference>
<evidence type="ECO:0000256" key="7">
    <source>
        <dbReference type="SAM" id="MobiDB-lite"/>
    </source>
</evidence>
<dbReference type="GO" id="GO:0006335">
    <property type="term" value="P:DNA replication-dependent chromatin assembly"/>
    <property type="evidence" value="ECO:0007669"/>
    <property type="project" value="TreeGrafter"/>
</dbReference>
<dbReference type="OMA" id="QIKWRXL"/>
<feature type="region of interest" description="Disordered" evidence="7">
    <location>
        <begin position="236"/>
        <end position="385"/>
    </location>
</feature>
<dbReference type="GeneTree" id="ENSGT00390000016650"/>
<evidence type="ECO:0000256" key="5">
    <source>
        <dbReference type="ARBA" id="ARBA00023242"/>
    </source>
</evidence>
<evidence type="ECO:0000256" key="2">
    <source>
        <dbReference type="ARBA" id="ARBA00008402"/>
    </source>
</evidence>
<reference evidence="9" key="2">
    <citation type="submission" date="2025-09" db="UniProtKB">
        <authorList>
            <consortium name="Ensembl"/>
        </authorList>
    </citation>
    <scope>IDENTIFICATION</scope>
</reference>
<dbReference type="AlphaFoldDB" id="A0A7M4FP80"/>
<evidence type="ECO:0000259" key="8">
    <source>
        <dbReference type="Pfam" id="PF10516"/>
    </source>
</evidence>
<feature type="domain" description="Tetratricopeptide SHNi-TPR" evidence="8">
    <location>
        <begin position="652"/>
        <end position="683"/>
    </location>
</feature>